<evidence type="ECO:0000259" key="1">
    <source>
        <dbReference type="PROSITE" id="PS51186"/>
    </source>
</evidence>
<dbReference type="AlphaFoldDB" id="A0A096B1K0"/>
<dbReference type="CDD" id="cd04301">
    <property type="entry name" value="NAT_SF"/>
    <property type="match status" value="1"/>
</dbReference>
<comment type="caution">
    <text evidence="2">The sequence shown here is derived from an EMBL/GenBank/DDBJ whole genome shotgun (WGS) entry which is preliminary data.</text>
</comment>
<organism evidence="2 3">
    <name type="scientific">Hoylesella buccalis DNF00853</name>
    <dbReference type="NCBI Taxonomy" id="1401074"/>
    <lineage>
        <taxon>Bacteria</taxon>
        <taxon>Pseudomonadati</taxon>
        <taxon>Bacteroidota</taxon>
        <taxon>Bacteroidia</taxon>
        <taxon>Bacteroidales</taxon>
        <taxon>Prevotellaceae</taxon>
        <taxon>Hoylesella</taxon>
    </lineage>
</organism>
<feature type="domain" description="N-acetyltransferase" evidence="1">
    <location>
        <begin position="2"/>
        <end position="152"/>
    </location>
</feature>
<dbReference type="EMBL" id="JRNN01000025">
    <property type="protein sequence ID" value="KGF36707.1"/>
    <property type="molecule type" value="Genomic_DNA"/>
</dbReference>
<dbReference type="InterPro" id="IPR000182">
    <property type="entry name" value="GNAT_dom"/>
</dbReference>
<keyword evidence="2" id="KW-0808">Transferase</keyword>
<name>A0A096B1K0_9BACT</name>
<dbReference type="Gene3D" id="3.40.630.30">
    <property type="match status" value="1"/>
</dbReference>
<sequence>MMEIKELNKNSKDIDLVKQLYVEAFPKVERIPFDALLLLQERADIKFLGFYDENGQFKGLTYTYHHDDLSWLFYFAVMPSERGKGIGTKIIQRLLEKYKDERLMIDIEDVDQPADNSLQRKKRYEFYKRMGFVDYGLRKTWPGITYNIMSSGGRVTSDEYDKIVNEFWDLLQLTDD</sequence>
<accession>A0A096B1K0</accession>
<protein>
    <submittedName>
        <fullName evidence="2">GNAT family acetyltransferase</fullName>
    </submittedName>
</protein>
<evidence type="ECO:0000313" key="2">
    <source>
        <dbReference type="EMBL" id="KGF36707.1"/>
    </source>
</evidence>
<reference evidence="2 3" key="1">
    <citation type="submission" date="2014-07" db="EMBL/GenBank/DDBJ databases">
        <authorList>
            <person name="McCorrison J."/>
            <person name="Sanka R."/>
            <person name="Torralba M."/>
            <person name="Gillis M."/>
            <person name="Haft D.H."/>
            <person name="Methe B."/>
            <person name="Sutton G."/>
            <person name="Nelson K.E."/>
        </authorList>
    </citation>
    <scope>NUCLEOTIDE SEQUENCE [LARGE SCALE GENOMIC DNA]</scope>
    <source>
        <strain evidence="2 3">DNF00853</strain>
    </source>
</reference>
<evidence type="ECO:0000313" key="3">
    <source>
        <dbReference type="Proteomes" id="UP000029556"/>
    </source>
</evidence>
<dbReference type="OrthoDB" id="9127144at2"/>
<dbReference type="Pfam" id="PF00583">
    <property type="entry name" value="Acetyltransf_1"/>
    <property type="match status" value="1"/>
</dbReference>
<gene>
    <name evidence="2" type="ORF">HMPREF2137_01555</name>
</gene>
<dbReference type="Proteomes" id="UP000029556">
    <property type="component" value="Unassembled WGS sequence"/>
</dbReference>
<dbReference type="InterPro" id="IPR016181">
    <property type="entry name" value="Acyl_CoA_acyltransferase"/>
</dbReference>
<dbReference type="PROSITE" id="PS51186">
    <property type="entry name" value="GNAT"/>
    <property type="match status" value="1"/>
</dbReference>
<proteinExistence type="predicted"/>
<dbReference type="SUPFAM" id="SSF55729">
    <property type="entry name" value="Acyl-CoA N-acyltransferases (Nat)"/>
    <property type="match status" value="1"/>
</dbReference>
<dbReference type="GO" id="GO:0016747">
    <property type="term" value="F:acyltransferase activity, transferring groups other than amino-acyl groups"/>
    <property type="evidence" value="ECO:0007669"/>
    <property type="project" value="InterPro"/>
</dbReference>